<keyword evidence="4" id="KW-1185">Reference proteome</keyword>
<dbReference type="RefSeq" id="WP_092737321.1">
    <property type="nucleotide sequence ID" value="NZ_FNOV01000001.1"/>
</dbReference>
<keyword evidence="1" id="KW-0175">Coiled coil</keyword>
<reference evidence="4" key="1">
    <citation type="submission" date="2016-10" db="EMBL/GenBank/DDBJ databases">
        <authorList>
            <person name="Varghese N."/>
            <person name="Submissions S."/>
        </authorList>
    </citation>
    <scope>NUCLEOTIDE SEQUENCE [LARGE SCALE GENOMIC DNA]</scope>
    <source>
        <strain evidence="4">CGMCC 1.8975</strain>
    </source>
</reference>
<evidence type="ECO:0000313" key="4">
    <source>
        <dbReference type="Proteomes" id="UP000199249"/>
    </source>
</evidence>
<evidence type="ECO:0008006" key="5">
    <source>
        <dbReference type="Google" id="ProtNLM"/>
    </source>
</evidence>
<dbReference type="STRING" id="651662.SAMN04488069_101391"/>
<evidence type="ECO:0000256" key="1">
    <source>
        <dbReference type="SAM" id="Coils"/>
    </source>
</evidence>
<accession>A0A1H3BRL2</accession>
<feature type="transmembrane region" description="Helical" evidence="2">
    <location>
        <begin position="181"/>
        <end position="200"/>
    </location>
</feature>
<evidence type="ECO:0000256" key="2">
    <source>
        <dbReference type="SAM" id="Phobius"/>
    </source>
</evidence>
<keyword evidence="2" id="KW-0812">Transmembrane</keyword>
<sequence>MEFNSKKLQQTSKLINTLVSLVLCVFLIGLSEKIIGDLDPASKRPEVESFVSQKRGALEKQRRSLEAEVRTLTDKNESIEQTITTARQNYNNEKQSFENWIKTRKTLGSPDKDKEVVDRARRLDDYYKVEQAWRAQLSARQLQISGREKQAELIERQINREEQSAEARFETASRRHDLKVFFIRLLFVGPILGLGIFFLIRYRKHKFWPLYFGFTLFSFYVFFVGLVPYLPSYGGYVRYLVGIALSVGLGYYAIKKIRAYVEQKQEELKASTQERAKNVQLEVAEKALENHFCPSCGKDFIIKKWETPTKAPANDAMQLVTDFCRHCGLNLFADCYNCGHKNFAHLPFCASCGVKSAAQAAATRPAPTAP</sequence>
<gene>
    <name evidence="3" type="ORF">SAMN04488069_101391</name>
</gene>
<proteinExistence type="predicted"/>
<name>A0A1H3BRL2_9BACT</name>
<organism evidence="3 4">
    <name type="scientific">Hymenobacter psychrophilus</name>
    <dbReference type="NCBI Taxonomy" id="651662"/>
    <lineage>
        <taxon>Bacteria</taxon>
        <taxon>Pseudomonadati</taxon>
        <taxon>Bacteroidota</taxon>
        <taxon>Cytophagia</taxon>
        <taxon>Cytophagales</taxon>
        <taxon>Hymenobacteraceae</taxon>
        <taxon>Hymenobacter</taxon>
    </lineage>
</organism>
<dbReference type="OrthoDB" id="7255862at2"/>
<feature type="transmembrane region" description="Helical" evidence="2">
    <location>
        <begin position="236"/>
        <end position="254"/>
    </location>
</feature>
<feature type="transmembrane region" description="Helical" evidence="2">
    <location>
        <begin position="207"/>
        <end position="230"/>
    </location>
</feature>
<protein>
    <recommendedName>
        <fullName evidence="5">Double zinc ribbon</fullName>
    </recommendedName>
</protein>
<dbReference type="Proteomes" id="UP000199249">
    <property type="component" value="Unassembled WGS sequence"/>
</dbReference>
<dbReference type="EMBL" id="FNOV01000001">
    <property type="protein sequence ID" value="SDX44456.1"/>
    <property type="molecule type" value="Genomic_DNA"/>
</dbReference>
<dbReference type="AlphaFoldDB" id="A0A1H3BRL2"/>
<keyword evidence="2" id="KW-0472">Membrane</keyword>
<feature type="coiled-coil region" evidence="1">
    <location>
        <begin position="55"/>
        <end position="96"/>
    </location>
</feature>
<evidence type="ECO:0000313" key="3">
    <source>
        <dbReference type="EMBL" id="SDX44456.1"/>
    </source>
</evidence>
<keyword evidence="2" id="KW-1133">Transmembrane helix</keyword>